<gene>
    <name evidence="1" type="ORF">GCM10025790_08170</name>
</gene>
<comment type="caution">
    <text evidence="1">The sequence shown here is derived from an EMBL/GenBank/DDBJ whole genome shotgun (WGS) entry which is preliminary data.</text>
</comment>
<dbReference type="EMBL" id="BAABLW010000005">
    <property type="protein sequence ID" value="GAA4915545.1"/>
    <property type="molecule type" value="Genomic_DNA"/>
</dbReference>
<name>A0ABP9FTF8_9MICC</name>
<protein>
    <submittedName>
        <fullName evidence="1">Uncharacterized protein</fullName>
    </submittedName>
</protein>
<sequence>MDSFTDLGPVFPTEPPQQTYAEFLMESDPLHGEALRDVWATVRAATRRAAKYRREVDWMNPRTRITAPDPATGVFGYYCVAQTRPLPGRYEVRKTPAGRWGIYDHRGKEMSTVATWRYALRCARYLATEYAEQLRDTKHAELFGDGT</sequence>
<organism evidence="1 2">
    <name type="scientific">Nesterenkonia rhizosphaerae</name>
    <dbReference type="NCBI Taxonomy" id="1348272"/>
    <lineage>
        <taxon>Bacteria</taxon>
        <taxon>Bacillati</taxon>
        <taxon>Actinomycetota</taxon>
        <taxon>Actinomycetes</taxon>
        <taxon>Micrococcales</taxon>
        <taxon>Micrococcaceae</taxon>
        <taxon>Nesterenkonia</taxon>
    </lineage>
</organism>
<proteinExistence type="predicted"/>
<evidence type="ECO:0000313" key="1">
    <source>
        <dbReference type="EMBL" id="GAA4915545.1"/>
    </source>
</evidence>
<dbReference type="Proteomes" id="UP001500368">
    <property type="component" value="Unassembled WGS sequence"/>
</dbReference>
<accession>A0ABP9FTF8</accession>
<keyword evidence="2" id="KW-1185">Reference proteome</keyword>
<evidence type="ECO:0000313" key="2">
    <source>
        <dbReference type="Proteomes" id="UP001500368"/>
    </source>
</evidence>
<reference evidence="2" key="1">
    <citation type="journal article" date="2019" name="Int. J. Syst. Evol. Microbiol.">
        <title>The Global Catalogue of Microorganisms (GCM) 10K type strain sequencing project: providing services to taxonomists for standard genome sequencing and annotation.</title>
        <authorList>
            <consortium name="The Broad Institute Genomics Platform"/>
            <consortium name="The Broad Institute Genome Sequencing Center for Infectious Disease"/>
            <person name="Wu L."/>
            <person name="Ma J."/>
        </authorList>
    </citation>
    <scope>NUCLEOTIDE SEQUENCE [LARGE SCALE GENOMIC DNA]</scope>
    <source>
        <strain evidence="2">JCM 19129</strain>
    </source>
</reference>